<comment type="similarity">
    <text evidence="2 7">Belongs to the TPP enzyme family.</text>
</comment>
<organism evidence="11 12">
    <name type="scientific">Paraburkholderia ginsengiterrae</name>
    <dbReference type="NCBI Taxonomy" id="1462993"/>
    <lineage>
        <taxon>Bacteria</taxon>
        <taxon>Pseudomonadati</taxon>
        <taxon>Pseudomonadota</taxon>
        <taxon>Betaproteobacteria</taxon>
        <taxon>Burkholderiales</taxon>
        <taxon>Burkholderiaceae</taxon>
        <taxon>Paraburkholderia</taxon>
    </lineage>
</organism>
<dbReference type="GO" id="GO:0030976">
    <property type="term" value="F:thiamine pyrophosphate binding"/>
    <property type="evidence" value="ECO:0007669"/>
    <property type="project" value="InterPro"/>
</dbReference>
<dbReference type="InterPro" id="IPR029061">
    <property type="entry name" value="THDP-binding"/>
</dbReference>
<keyword evidence="6" id="KW-0456">Lyase</keyword>
<dbReference type="EMBL" id="LXKA01000377">
    <property type="protein sequence ID" value="OAJ52277.1"/>
    <property type="molecule type" value="Genomic_DNA"/>
</dbReference>
<accession>A0A1A9MZ86</accession>
<dbReference type="FunFam" id="3.40.50.970:FF:000042">
    <property type="entry name" value="Oxalyl-CoA decarboxylase"/>
    <property type="match status" value="1"/>
</dbReference>
<dbReference type="GO" id="GO:0000287">
    <property type="term" value="F:magnesium ion binding"/>
    <property type="evidence" value="ECO:0007669"/>
    <property type="project" value="InterPro"/>
</dbReference>
<dbReference type="CDD" id="cd02004">
    <property type="entry name" value="TPP_BZL_OCoD_HPCL"/>
    <property type="match status" value="1"/>
</dbReference>
<evidence type="ECO:0000313" key="12">
    <source>
        <dbReference type="Proteomes" id="UP000078116"/>
    </source>
</evidence>
<dbReference type="NCBIfam" id="NF006721">
    <property type="entry name" value="PRK09259.1"/>
    <property type="match status" value="1"/>
</dbReference>
<evidence type="ECO:0000313" key="11">
    <source>
        <dbReference type="EMBL" id="OAJ52277.1"/>
    </source>
</evidence>
<dbReference type="InterPro" id="IPR012000">
    <property type="entry name" value="Thiamin_PyroP_enz_cen_dom"/>
</dbReference>
<dbReference type="AlphaFoldDB" id="A0A1A9MZ86"/>
<evidence type="ECO:0000256" key="5">
    <source>
        <dbReference type="ARBA" id="ARBA00023052"/>
    </source>
</evidence>
<evidence type="ECO:0000259" key="10">
    <source>
        <dbReference type="Pfam" id="PF02776"/>
    </source>
</evidence>
<proteinExistence type="inferred from homology"/>
<dbReference type="InterPro" id="IPR017660">
    <property type="entry name" value="Oxalyl-CoA_decarboxylase"/>
</dbReference>
<dbReference type="InterPro" id="IPR012001">
    <property type="entry name" value="Thiamin_PyroP_enz_TPP-bd_dom"/>
</dbReference>
<dbReference type="InterPro" id="IPR045025">
    <property type="entry name" value="HACL1-like"/>
</dbReference>
<evidence type="ECO:0000256" key="3">
    <source>
        <dbReference type="ARBA" id="ARBA00022723"/>
    </source>
</evidence>
<evidence type="ECO:0000256" key="6">
    <source>
        <dbReference type="ARBA" id="ARBA00023239"/>
    </source>
</evidence>
<evidence type="ECO:0000256" key="4">
    <source>
        <dbReference type="ARBA" id="ARBA00022842"/>
    </source>
</evidence>
<evidence type="ECO:0000259" key="8">
    <source>
        <dbReference type="Pfam" id="PF00205"/>
    </source>
</evidence>
<dbReference type="Pfam" id="PF02775">
    <property type="entry name" value="TPP_enzyme_C"/>
    <property type="match status" value="1"/>
</dbReference>
<dbReference type="STRING" id="1462993.A6V36_25215"/>
<dbReference type="Gene3D" id="3.40.50.1220">
    <property type="entry name" value="TPP-binding domain"/>
    <property type="match status" value="1"/>
</dbReference>
<dbReference type="GO" id="GO:0001561">
    <property type="term" value="P:fatty acid alpha-oxidation"/>
    <property type="evidence" value="ECO:0007669"/>
    <property type="project" value="TreeGrafter"/>
</dbReference>
<feature type="domain" description="Thiamine pyrophosphate enzyme TPP-binding" evidence="9">
    <location>
        <begin position="416"/>
        <end position="554"/>
    </location>
</feature>
<dbReference type="RefSeq" id="WP_064286874.1">
    <property type="nucleotide sequence ID" value="NZ_LXKA01000377.1"/>
</dbReference>
<dbReference type="CDD" id="cd07035">
    <property type="entry name" value="TPP_PYR_POX_like"/>
    <property type="match status" value="1"/>
</dbReference>
<gene>
    <name evidence="11" type="ORF">A6V37_36950</name>
</gene>
<comment type="cofactor">
    <cofactor evidence="1">
        <name>thiamine diphosphate</name>
        <dbReference type="ChEBI" id="CHEBI:58937"/>
    </cofactor>
</comment>
<dbReference type="PANTHER" id="PTHR43710">
    <property type="entry name" value="2-HYDROXYACYL-COA LYASE"/>
    <property type="match status" value="1"/>
</dbReference>
<feature type="domain" description="Thiamine pyrophosphate enzyme central" evidence="8">
    <location>
        <begin position="214"/>
        <end position="344"/>
    </location>
</feature>
<dbReference type="Gene3D" id="3.40.50.970">
    <property type="match status" value="2"/>
</dbReference>
<protein>
    <submittedName>
        <fullName evidence="11">Oxalyl-CoA decarboxylase</fullName>
    </submittedName>
</protein>
<evidence type="ECO:0000259" key="9">
    <source>
        <dbReference type="Pfam" id="PF02775"/>
    </source>
</evidence>
<dbReference type="FunFam" id="3.40.50.970:FF:000040">
    <property type="entry name" value="Oxalyl-CoA decarboxylase"/>
    <property type="match status" value="1"/>
</dbReference>
<dbReference type="SUPFAM" id="SSF52467">
    <property type="entry name" value="DHS-like NAD/FAD-binding domain"/>
    <property type="match status" value="1"/>
</dbReference>
<dbReference type="NCBIfam" id="TIGR03254">
    <property type="entry name" value="oxalate_oxc"/>
    <property type="match status" value="1"/>
</dbReference>
<name>A0A1A9MZ86_9BURK</name>
<dbReference type="InterPro" id="IPR029035">
    <property type="entry name" value="DHS-like_NAD/FAD-binding_dom"/>
</dbReference>
<evidence type="ECO:0000256" key="7">
    <source>
        <dbReference type="RuleBase" id="RU362132"/>
    </source>
</evidence>
<dbReference type="Pfam" id="PF00205">
    <property type="entry name" value="TPP_enzyme_M"/>
    <property type="match status" value="1"/>
</dbReference>
<dbReference type="GO" id="GO:0008949">
    <property type="term" value="F:oxalyl-CoA decarboxylase activity"/>
    <property type="evidence" value="ECO:0007669"/>
    <property type="project" value="InterPro"/>
</dbReference>
<comment type="caution">
    <text evidence="11">The sequence shown here is derived from an EMBL/GenBank/DDBJ whole genome shotgun (WGS) entry which is preliminary data.</text>
</comment>
<dbReference type="Proteomes" id="UP000078116">
    <property type="component" value="Unassembled WGS sequence"/>
</dbReference>
<keyword evidence="4" id="KW-0460">Magnesium</keyword>
<dbReference type="PANTHER" id="PTHR43710:SF2">
    <property type="entry name" value="2-HYDROXYACYL-COA LYASE 1"/>
    <property type="match status" value="1"/>
</dbReference>
<feature type="domain" description="Thiamine pyrophosphate enzyme N-terminal TPP-binding" evidence="10">
    <location>
        <begin position="23"/>
        <end position="137"/>
    </location>
</feature>
<evidence type="ECO:0000256" key="2">
    <source>
        <dbReference type="ARBA" id="ARBA00007812"/>
    </source>
</evidence>
<dbReference type="Pfam" id="PF02776">
    <property type="entry name" value="TPP_enzyme_N"/>
    <property type="match status" value="1"/>
</dbReference>
<dbReference type="GO" id="GO:0033611">
    <property type="term" value="P:oxalate catabolic process"/>
    <property type="evidence" value="ECO:0007669"/>
    <property type="project" value="InterPro"/>
</dbReference>
<dbReference type="InterPro" id="IPR011766">
    <property type="entry name" value="TPP_enzyme_TPP-bd"/>
</dbReference>
<sequence>MAEADTHNADNTLEQQATSMTDGFHLVIDALKLNDINTIFGLVGIPITDLARLAQAEGMRFIGFRHEQHAGNAAAISGYITQKPGICLTVSAPGFLNGLTALANATTNCFPMILISGSSEREIVDLQQGDYEEMDQLNAARPYAKAAYRVLHAEDIGIGVARAIRAAVSGRPGGVYLDLPAKLLSQTLDAVKAQQSLVRVVDAAPRQIPAPESVRRAIDVLKSARRPLILLGKGAAYAQADAEIRAFVEQSGIPYLPMSMAKGLLPDTHEQSAAAARSFVLQEADVVVLIGARLNWLLSHGKGKTWGAQPKQFVQIDISPTEIDSNVAIAAPVIGDIASCVAALRAGLDASYAKPGVEWLSAIAERKNKNLAKMAATLDKNPSPMNFHSALRAIRDVLKTRPDINVVNEGANTLDYARSIIDMAEPRKRFDSGTWGIMGIGMGFAIGAAVTTGKPVVAIEGDSAFGFSGMELETICRYDLPVCTIVFNNNGVYRGTDVNPTGGKDVAPTVFVKNARYDRMIEAFGGVGHHATTPEELTNALLEAIASGKPTLINAVIDEAAGTESGRLTNLNPQSAAMKK</sequence>
<evidence type="ECO:0000256" key="1">
    <source>
        <dbReference type="ARBA" id="ARBA00001964"/>
    </source>
</evidence>
<keyword evidence="5 7" id="KW-0786">Thiamine pyrophosphate</keyword>
<reference evidence="11 12" key="1">
    <citation type="submission" date="2016-04" db="EMBL/GenBank/DDBJ databases">
        <title>Reclassification of Paraburkholderia panaciterrae (Farh et al. 2015) Dobritsa &amp; Samadpour 2016 as a later homotypic synonym of Paraburkholderia ginsengiterrae (Farh et al. 2015) Dobritsa &amp; Samadpour 2016.</title>
        <authorList>
            <person name="Dobritsa A.P."/>
            <person name="Kutumbaka K."/>
            <person name="Samadpour M."/>
        </authorList>
    </citation>
    <scope>NUCLEOTIDE SEQUENCE [LARGE SCALE GENOMIC DNA]</scope>
    <source>
        <strain evidence="11 12">DCY85</strain>
    </source>
</reference>
<keyword evidence="3" id="KW-0479">Metal-binding</keyword>
<dbReference type="OrthoDB" id="2254214at2"/>
<dbReference type="SUPFAM" id="SSF52518">
    <property type="entry name" value="Thiamin diphosphate-binding fold (THDP-binding)"/>
    <property type="match status" value="2"/>
</dbReference>